<organism>
    <name type="scientific">Pediculus humanus subsp. corporis</name>
    <name type="common">Body louse</name>
    <dbReference type="NCBI Taxonomy" id="121224"/>
    <lineage>
        <taxon>Eukaryota</taxon>
        <taxon>Metazoa</taxon>
        <taxon>Ecdysozoa</taxon>
        <taxon>Arthropoda</taxon>
        <taxon>Hexapoda</taxon>
        <taxon>Insecta</taxon>
        <taxon>Pterygota</taxon>
        <taxon>Neoptera</taxon>
        <taxon>Paraneoptera</taxon>
        <taxon>Psocodea</taxon>
        <taxon>Troctomorpha</taxon>
        <taxon>Phthiraptera</taxon>
        <taxon>Anoplura</taxon>
        <taxon>Pediculidae</taxon>
        <taxon>Pediculus</taxon>
    </lineage>
</organism>
<evidence type="ECO:0000313" key="3">
    <source>
        <dbReference type="EnsemblMetazoa" id="PHUM505150-PA"/>
    </source>
</evidence>
<name>E0VXV4_PEDHC</name>
<reference evidence="2" key="1">
    <citation type="submission" date="2007-04" db="EMBL/GenBank/DDBJ databases">
        <title>Annotation of Pediculus humanus corporis strain USDA.</title>
        <authorList>
            <person name="Kirkness E."/>
            <person name="Hannick L."/>
            <person name="Hass B."/>
            <person name="Bruggner R."/>
            <person name="Lawson D."/>
            <person name="Bidwell S."/>
            <person name="Joardar V."/>
            <person name="Caler E."/>
            <person name="Walenz B."/>
            <person name="Inman J."/>
            <person name="Schobel S."/>
            <person name="Galinsky K."/>
            <person name="Amedeo P."/>
            <person name="Strausberg R."/>
        </authorList>
    </citation>
    <scope>NUCLEOTIDE SEQUENCE</scope>
    <source>
        <strain evidence="2">USDA</strain>
    </source>
</reference>
<dbReference type="Proteomes" id="UP000009046">
    <property type="component" value="Unassembled WGS sequence"/>
</dbReference>
<dbReference type="EMBL" id="DS235841">
    <property type="protein sequence ID" value="EEB18210.1"/>
    <property type="molecule type" value="Genomic_DNA"/>
</dbReference>
<dbReference type="RefSeq" id="XP_002430948.1">
    <property type="nucleotide sequence ID" value="XM_002430903.1"/>
</dbReference>
<evidence type="ECO:0000256" key="1">
    <source>
        <dbReference type="SAM" id="MobiDB-lite"/>
    </source>
</evidence>
<feature type="compositionally biased region" description="Basic and acidic residues" evidence="1">
    <location>
        <begin position="111"/>
        <end position="140"/>
    </location>
</feature>
<feature type="region of interest" description="Disordered" evidence="1">
    <location>
        <begin position="44"/>
        <end position="146"/>
    </location>
</feature>
<feature type="compositionally biased region" description="Basic and acidic residues" evidence="1">
    <location>
        <begin position="44"/>
        <end position="58"/>
    </location>
</feature>
<dbReference type="KEGG" id="phu:Phum_PHUM505150"/>
<dbReference type="CTD" id="8232930"/>
<dbReference type="VEuPathDB" id="VectorBase:PHUM505150"/>
<dbReference type="GeneID" id="8232930"/>
<dbReference type="EnsemblMetazoa" id="PHUM505150-RA">
    <property type="protein sequence ID" value="PHUM505150-PA"/>
    <property type="gene ID" value="PHUM505150"/>
</dbReference>
<keyword evidence="4" id="KW-1185">Reference proteome</keyword>
<dbReference type="InParanoid" id="E0VXV4"/>
<gene>
    <name evidence="3" type="primary">8232930</name>
    <name evidence="2" type="ORF">Phum_PHUM505150</name>
</gene>
<dbReference type="AlphaFoldDB" id="E0VXV4"/>
<protein>
    <submittedName>
        <fullName evidence="2 3">Uncharacterized protein</fullName>
    </submittedName>
</protein>
<feature type="compositionally biased region" description="Polar residues" evidence="1">
    <location>
        <begin position="176"/>
        <end position="196"/>
    </location>
</feature>
<reference evidence="2" key="2">
    <citation type="submission" date="2007-04" db="EMBL/GenBank/DDBJ databases">
        <title>The genome of the human body louse.</title>
        <authorList>
            <consortium name="The Human Body Louse Genome Consortium"/>
            <person name="Kirkness E."/>
            <person name="Walenz B."/>
            <person name="Hass B."/>
            <person name="Bruggner R."/>
            <person name="Strausberg R."/>
        </authorList>
    </citation>
    <scope>NUCLEOTIDE SEQUENCE</scope>
    <source>
        <strain evidence="2">USDA</strain>
    </source>
</reference>
<evidence type="ECO:0000313" key="2">
    <source>
        <dbReference type="EMBL" id="EEB18210.1"/>
    </source>
</evidence>
<sequence length="224" mass="25630">MKKEEICDIKIESVSDSNTIKNSNYEIDNNLNFDTKVLSEDKQLGKNDVDFIQPKKYENSQLTPKKKRKLEEESDFKTPEKKINIANKNSETNCEKTEISGNNIQLSPSRVEQKNNDSEKKDKTPPKKSILEGKKDENKSDGFFNDEGMISEIEQARLLMAANENYFKSLEKTPVKQKTCQNYQSPQNSLKNSPRTPGTPGRYKRAELITLASPKAKKLKTDFN</sequence>
<reference evidence="3" key="3">
    <citation type="submission" date="2020-05" db="UniProtKB">
        <authorList>
            <consortium name="EnsemblMetazoa"/>
        </authorList>
    </citation>
    <scope>IDENTIFICATION</scope>
    <source>
        <strain evidence="3">USDA</strain>
    </source>
</reference>
<dbReference type="EMBL" id="AAZO01006141">
    <property type="status" value="NOT_ANNOTATED_CDS"/>
    <property type="molecule type" value="Genomic_DNA"/>
</dbReference>
<feature type="region of interest" description="Disordered" evidence="1">
    <location>
        <begin position="172"/>
        <end position="202"/>
    </location>
</feature>
<proteinExistence type="predicted"/>
<feature type="compositionally biased region" description="Polar residues" evidence="1">
    <location>
        <begin position="99"/>
        <end position="110"/>
    </location>
</feature>
<accession>E0VXV4</accession>
<feature type="compositionally biased region" description="Basic and acidic residues" evidence="1">
    <location>
        <begin position="69"/>
        <end position="83"/>
    </location>
</feature>
<dbReference type="HOGENOM" id="CLU_1236362_0_0_1"/>
<evidence type="ECO:0000313" key="4">
    <source>
        <dbReference type="Proteomes" id="UP000009046"/>
    </source>
</evidence>